<feature type="active site" description="Nucleophile" evidence="4 5">
    <location>
        <position position="60"/>
    </location>
</feature>
<evidence type="ECO:0000256" key="4">
    <source>
        <dbReference type="HAMAP-Rule" id="MF_00171"/>
    </source>
</evidence>
<evidence type="ECO:0000256" key="5">
    <source>
        <dbReference type="PIRSR" id="PIRSR001430-1"/>
    </source>
</evidence>
<keyword evidence="10" id="KW-1185">Reference proteome</keyword>
<name>A0A4P6JYJ0_KTERU</name>
<evidence type="ECO:0000256" key="1">
    <source>
        <dbReference type="ARBA" id="ARBA00009375"/>
    </source>
</evidence>
<dbReference type="Pfam" id="PF01416">
    <property type="entry name" value="PseudoU_synth_1"/>
    <property type="match status" value="2"/>
</dbReference>
<evidence type="ECO:0000313" key="10">
    <source>
        <dbReference type="Proteomes" id="UP000290365"/>
    </source>
</evidence>
<comment type="function">
    <text evidence="4">Formation of pseudouridine at positions 38, 39 and 40 in the anticodon stem and loop of transfer RNAs.</text>
</comment>
<dbReference type="InterPro" id="IPR020094">
    <property type="entry name" value="TruA/RsuA/RluB/E/F_N"/>
</dbReference>
<feature type="domain" description="Pseudouridine synthase I TruA alpha/beta" evidence="8">
    <location>
        <begin position="151"/>
        <end position="263"/>
    </location>
</feature>
<dbReference type="InterPro" id="IPR001406">
    <property type="entry name" value="PsdUridine_synth_TruA"/>
</dbReference>
<dbReference type="PANTHER" id="PTHR11142:SF0">
    <property type="entry name" value="TRNA PSEUDOURIDINE SYNTHASE-LIKE 1"/>
    <property type="match status" value="1"/>
</dbReference>
<dbReference type="GO" id="GO:0003723">
    <property type="term" value="F:RNA binding"/>
    <property type="evidence" value="ECO:0007669"/>
    <property type="project" value="InterPro"/>
</dbReference>
<evidence type="ECO:0000313" key="9">
    <source>
        <dbReference type="EMBL" id="QBD80116.1"/>
    </source>
</evidence>
<comment type="caution">
    <text evidence="4">Lacks conserved residue(s) required for the propagation of feature annotation.</text>
</comment>
<dbReference type="Gene3D" id="3.30.70.580">
    <property type="entry name" value="Pseudouridine synthase I, catalytic domain, N-terminal subdomain"/>
    <property type="match status" value="1"/>
</dbReference>
<organism evidence="9 10">
    <name type="scientific">Ktedonosporobacter rubrisoli</name>
    <dbReference type="NCBI Taxonomy" id="2509675"/>
    <lineage>
        <taxon>Bacteria</taxon>
        <taxon>Bacillati</taxon>
        <taxon>Chloroflexota</taxon>
        <taxon>Ktedonobacteria</taxon>
        <taxon>Ktedonobacterales</taxon>
        <taxon>Ktedonosporobacteraceae</taxon>
        <taxon>Ktedonosporobacter</taxon>
    </lineage>
</organism>
<evidence type="ECO:0000256" key="6">
    <source>
        <dbReference type="PIRSR" id="PIRSR001430-2"/>
    </source>
</evidence>
<comment type="subunit">
    <text evidence="4">Homodimer.</text>
</comment>
<gene>
    <name evidence="4 9" type="primary">truA</name>
    <name evidence="9" type="ORF">EPA93_30705</name>
</gene>
<proteinExistence type="inferred from homology"/>
<keyword evidence="2 4" id="KW-0819">tRNA processing</keyword>
<dbReference type="EC" id="5.4.99.12" evidence="4"/>
<comment type="catalytic activity">
    <reaction evidence="4 7">
        <text>uridine(38/39/40) in tRNA = pseudouridine(38/39/40) in tRNA</text>
        <dbReference type="Rhea" id="RHEA:22376"/>
        <dbReference type="Rhea" id="RHEA-COMP:10085"/>
        <dbReference type="Rhea" id="RHEA-COMP:10087"/>
        <dbReference type="ChEBI" id="CHEBI:65314"/>
        <dbReference type="ChEBI" id="CHEBI:65315"/>
        <dbReference type="EC" id="5.4.99.12"/>
    </reaction>
</comment>
<dbReference type="EMBL" id="CP035758">
    <property type="protein sequence ID" value="QBD80116.1"/>
    <property type="molecule type" value="Genomic_DNA"/>
</dbReference>
<protein>
    <recommendedName>
        <fullName evidence="4">tRNA pseudouridine synthase A</fullName>
        <ecNumber evidence="4">5.4.99.12</ecNumber>
    </recommendedName>
    <alternativeName>
        <fullName evidence="4">tRNA pseudouridine(38-40) synthase</fullName>
    </alternativeName>
    <alternativeName>
        <fullName evidence="4">tRNA pseudouridylate synthase I</fullName>
    </alternativeName>
    <alternativeName>
        <fullName evidence="4">tRNA-uridine isomerase I</fullName>
    </alternativeName>
</protein>
<dbReference type="NCBIfam" id="TIGR00071">
    <property type="entry name" value="hisT_truA"/>
    <property type="match status" value="1"/>
</dbReference>
<dbReference type="AlphaFoldDB" id="A0A4P6JYJ0"/>
<evidence type="ECO:0000256" key="2">
    <source>
        <dbReference type="ARBA" id="ARBA00022694"/>
    </source>
</evidence>
<keyword evidence="3 4" id="KW-0413">Isomerase</keyword>
<dbReference type="CDD" id="cd02570">
    <property type="entry name" value="PseudoU_synth_EcTruA"/>
    <property type="match status" value="1"/>
</dbReference>
<dbReference type="OrthoDB" id="9811823at2"/>
<dbReference type="Proteomes" id="UP000290365">
    <property type="component" value="Chromosome"/>
</dbReference>
<dbReference type="FunFam" id="3.30.70.580:FF:000001">
    <property type="entry name" value="tRNA pseudouridine synthase A"/>
    <property type="match status" value="1"/>
</dbReference>
<dbReference type="SUPFAM" id="SSF55120">
    <property type="entry name" value="Pseudouridine synthase"/>
    <property type="match status" value="1"/>
</dbReference>
<dbReference type="GO" id="GO:0031119">
    <property type="term" value="P:tRNA pseudouridine synthesis"/>
    <property type="evidence" value="ECO:0007669"/>
    <property type="project" value="UniProtKB-UniRule"/>
</dbReference>
<evidence type="ECO:0000256" key="3">
    <source>
        <dbReference type="ARBA" id="ARBA00023235"/>
    </source>
</evidence>
<dbReference type="KEGG" id="kbs:EPA93_30705"/>
<dbReference type="InterPro" id="IPR020097">
    <property type="entry name" value="PsdUridine_synth_TruA_a/b_dom"/>
</dbReference>
<dbReference type="Gene3D" id="3.30.70.660">
    <property type="entry name" value="Pseudouridine synthase I, catalytic domain, C-terminal subdomain"/>
    <property type="match status" value="1"/>
</dbReference>
<dbReference type="HAMAP" id="MF_00171">
    <property type="entry name" value="TruA"/>
    <property type="match status" value="1"/>
</dbReference>
<sequence length="275" mass="30584">MYAKIYAMNIACTVEYDGTDYHGFQRQPDSHGPTVQGTLEAAIARISGEMSTVHGAGRTDAGVHASGQMINFHTRSHLTPQVWQRALNAVLPGTVAIRWAGEVPERFHSRFSALSRSYRYTIWNNGARSALRARYSFHSPRPLDVDLMQEACQLLLGRKDFGAFGRSPDETNPLKPGPHHCIRTMLEARCLREEAQQGLIFCDFTADAFLTGQVRRMVGTLVLVGQKRLCLAEFASIVERADKTHPGSVAPSHGLCLVRVRYPEKFGVTNNDEDI</sequence>
<evidence type="ECO:0000259" key="8">
    <source>
        <dbReference type="Pfam" id="PF01416"/>
    </source>
</evidence>
<feature type="domain" description="Pseudouridine synthase I TruA alpha/beta" evidence="8">
    <location>
        <begin position="14"/>
        <end position="111"/>
    </location>
</feature>
<accession>A0A4P6JYJ0</accession>
<feature type="binding site" evidence="4 6">
    <location>
        <position position="118"/>
    </location>
    <ligand>
        <name>substrate</name>
    </ligand>
</feature>
<dbReference type="InterPro" id="IPR020095">
    <property type="entry name" value="PsdUridine_synth_TruA_C"/>
</dbReference>
<dbReference type="InterPro" id="IPR020103">
    <property type="entry name" value="PsdUridine_synth_cat_dom_sf"/>
</dbReference>
<comment type="similarity">
    <text evidence="1 4 7">Belongs to the tRNA pseudouridine synthase TruA family.</text>
</comment>
<dbReference type="PIRSF" id="PIRSF001430">
    <property type="entry name" value="tRNA_psdUrid_synth"/>
    <property type="match status" value="1"/>
</dbReference>
<dbReference type="PANTHER" id="PTHR11142">
    <property type="entry name" value="PSEUDOURIDYLATE SYNTHASE"/>
    <property type="match status" value="1"/>
</dbReference>
<evidence type="ECO:0000256" key="7">
    <source>
        <dbReference type="RuleBase" id="RU003792"/>
    </source>
</evidence>
<reference evidence="9 10" key="1">
    <citation type="submission" date="2019-01" db="EMBL/GenBank/DDBJ databases">
        <title>Ktedonosporobacter rubrisoli SCAWS-G2.</title>
        <authorList>
            <person name="Huang Y."/>
            <person name="Yan B."/>
        </authorList>
    </citation>
    <scope>NUCLEOTIDE SEQUENCE [LARGE SCALE GENOMIC DNA]</scope>
    <source>
        <strain evidence="9 10">SCAWS-G2</strain>
    </source>
</reference>
<dbReference type="GO" id="GO:0160147">
    <property type="term" value="F:tRNA pseudouridine(38-40) synthase activity"/>
    <property type="evidence" value="ECO:0007669"/>
    <property type="project" value="UniProtKB-EC"/>
</dbReference>